<protein>
    <submittedName>
        <fullName evidence="2">Uncharacterized protein</fullName>
    </submittedName>
</protein>
<evidence type="ECO:0000313" key="2">
    <source>
        <dbReference type="EMBL" id="OYP53734.1"/>
    </source>
</evidence>
<sequence length="189" mass="22000">MKKFFLLLMMLICFSTSFAQTSYGTFTVFPNKKIYGINFKPKLAFGKINANYVLVLKYSSKKAYAVFDEGSVMLLKFEDDSVLKLPINTFVEPQTDYKSEILEITNKVLEHYITYTLFDLDQEAIDRIINKKQNIKKIRVLFTNGNVEDWDIDKKYQPKLIKGLIESYDVVNSVQEIRKEKINNVEAGF</sequence>
<evidence type="ECO:0000256" key="1">
    <source>
        <dbReference type="SAM" id="SignalP"/>
    </source>
</evidence>
<dbReference type="RefSeq" id="WP_094448920.1">
    <property type="nucleotide sequence ID" value="NZ_CP091797.1"/>
</dbReference>
<keyword evidence="3" id="KW-1185">Reference proteome</keyword>
<dbReference type="EMBL" id="NPJF01000055">
    <property type="protein sequence ID" value="OYP53734.1"/>
    <property type="molecule type" value="Genomic_DNA"/>
</dbReference>
<dbReference type="GeneID" id="72478467"/>
<name>A0ABX4EF31_SEGBR</name>
<reference evidence="2 3" key="1">
    <citation type="submission" date="2017-08" db="EMBL/GenBank/DDBJ databases">
        <title>Comparative genomics of non-oral Prevotella species.</title>
        <authorList>
            <person name="Accetto T."/>
            <person name="Nograsek B."/>
            <person name="Avgustin G."/>
        </authorList>
    </citation>
    <scope>NUCLEOTIDE SEQUENCE [LARGE SCALE GENOMIC DNA]</scope>
    <source>
        <strain evidence="2 3">TC1-1</strain>
    </source>
</reference>
<feature type="chain" id="PRO_5046326058" evidence="1">
    <location>
        <begin position="20"/>
        <end position="189"/>
    </location>
</feature>
<comment type="caution">
    <text evidence="2">The sequence shown here is derived from an EMBL/GenBank/DDBJ whole genome shotgun (WGS) entry which is preliminary data.</text>
</comment>
<proteinExistence type="predicted"/>
<gene>
    <name evidence="2" type="ORF">CIK91_11265</name>
</gene>
<dbReference type="Proteomes" id="UP000216189">
    <property type="component" value="Unassembled WGS sequence"/>
</dbReference>
<accession>A0ABX4EF31</accession>
<keyword evidence="1" id="KW-0732">Signal</keyword>
<evidence type="ECO:0000313" key="3">
    <source>
        <dbReference type="Proteomes" id="UP000216189"/>
    </source>
</evidence>
<organism evidence="2 3">
    <name type="scientific">Segatella bryantii</name>
    <name type="common">Prevotella bryantii</name>
    <dbReference type="NCBI Taxonomy" id="77095"/>
    <lineage>
        <taxon>Bacteria</taxon>
        <taxon>Pseudomonadati</taxon>
        <taxon>Bacteroidota</taxon>
        <taxon>Bacteroidia</taxon>
        <taxon>Bacteroidales</taxon>
        <taxon>Prevotellaceae</taxon>
        <taxon>Segatella</taxon>
    </lineage>
</organism>
<feature type="signal peptide" evidence="1">
    <location>
        <begin position="1"/>
        <end position="19"/>
    </location>
</feature>